<dbReference type="SMART" id="SM00116">
    <property type="entry name" value="CBS"/>
    <property type="match status" value="2"/>
</dbReference>
<dbReference type="RefSeq" id="WP_170183769.1">
    <property type="nucleotide sequence ID" value="NZ_BAAARZ010000019.1"/>
</dbReference>
<organism evidence="4 5">
    <name type="scientific">Pseudonocardia hydrocarbonoxydans</name>
    <dbReference type="NCBI Taxonomy" id="76726"/>
    <lineage>
        <taxon>Bacteria</taxon>
        <taxon>Bacillati</taxon>
        <taxon>Actinomycetota</taxon>
        <taxon>Actinomycetes</taxon>
        <taxon>Pseudonocardiales</taxon>
        <taxon>Pseudonocardiaceae</taxon>
        <taxon>Pseudonocardia</taxon>
    </lineage>
</organism>
<dbReference type="SUPFAM" id="SSF54631">
    <property type="entry name" value="CBS-domain pair"/>
    <property type="match status" value="1"/>
</dbReference>
<gene>
    <name evidence="4" type="ORF">PHY01_23490</name>
</gene>
<dbReference type="Gene3D" id="3.10.580.10">
    <property type="entry name" value="CBS-domain"/>
    <property type="match status" value="1"/>
</dbReference>
<sequence length="146" mass="15217">MQARDVMTSPVITLRPDTPVRAAAALLISHGFTASPVVDADGRLLGIVTEADLMRGRIVREGGAVTDAPEPAVAAVMSGDPVTAGPGDDLADVVATMLEHGFRSLPVVRGTDLVGILSRRDVLRCVARGELTSADVAARRRVGPDR</sequence>
<dbReference type="Proteomes" id="UP000320338">
    <property type="component" value="Unassembled WGS sequence"/>
</dbReference>
<dbReference type="InterPro" id="IPR051257">
    <property type="entry name" value="Diverse_CBS-Domain"/>
</dbReference>
<accession>A0A4Y3WRS5</accession>
<evidence type="ECO:0000313" key="4">
    <source>
        <dbReference type="EMBL" id="GEC20066.1"/>
    </source>
</evidence>
<dbReference type="Pfam" id="PF00571">
    <property type="entry name" value="CBS"/>
    <property type="match status" value="2"/>
</dbReference>
<dbReference type="EMBL" id="BJNG01000017">
    <property type="protein sequence ID" value="GEC20066.1"/>
    <property type="molecule type" value="Genomic_DNA"/>
</dbReference>
<dbReference type="PANTHER" id="PTHR43080">
    <property type="entry name" value="CBS DOMAIN-CONTAINING PROTEIN CBSX3, MITOCHONDRIAL"/>
    <property type="match status" value="1"/>
</dbReference>
<dbReference type="InterPro" id="IPR046342">
    <property type="entry name" value="CBS_dom_sf"/>
</dbReference>
<dbReference type="InterPro" id="IPR000644">
    <property type="entry name" value="CBS_dom"/>
</dbReference>
<evidence type="ECO:0000259" key="3">
    <source>
        <dbReference type="PROSITE" id="PS51371"/>
    </source>
</evidence>
<keyword evidence="5" id="KW-1185">Reference proteome</keyword>
<protein>
    <recommendedName>
        <fullName evidence="3">CBS domain-containing protein</fullName>
    </recommendedName>
</protein>
<reference evidence="4 5" key="1">
    <citation type="submission" date="2019-06" db="EMBL/GenBank/DDBJ databases">
        <title>Whole genome shotgun sequence of Pseudonocardia hydrocarbonoxydans NBRC 14498.</title>
        <authorList>
            <person name="Hosoyama A."/>
            <person name="Uohara A."/>
            <person name="Ohji S."/>
            <person name="Ichikawa N."/>
        </authorList>
    </citation>
    <scope>NUCLEOTIDE SEQUENCE [LARGE SCALE GENOMIC DNA]</scope>
    <source>
        <strain evidence="4 5">NBRC 14498</strain>
    </source>
</reference>
<dbReference type="AlphaFoldDB" id="A0A4Y3WRS5"/>
<dbReference type="PANTHER" id="PTHR43080:SF2">
    <property type="entry name" value="CBS DOMAIN-CONTAINING PROTEIN"/>
    <property type="match status" value="1"/>
</dbReference>
<comment type="caution">
    <text evidence="4">The sequence shown here is derived from an EMBL/GenBank/DDBJ whole genome shotgun (WGS) entry which is preliminary data.</text>
</comment>
<evidence type="ECO:0000256" key="1">
    <source>
        <dbReference type="ARBA" id="ARBA00023122"/>
    </source>
</evidence>
<evidence type="ECO:0000313" key="5">
    <source>
        <dbReference type="Proteomes" id="UP000320338"/>
    </source>
</evidence>
<feature type="domain" description="CBS" evidence="3">
    <location>
        <begin position="7"/>
        <end position="65"/>
    </location>
</feature>
<name>A0A4Y3WRS5_9PSEU</name>
<proteinExistence type="predicted"/>
<evidence type="ECO:0000256" key="2">
    <source>
        <dbReference type="PROSITE-ProRule" id="PRU00703"/>
    </source>
</evidence>
<dbReference type="PROSITE" id="PS51371">
    <property type="entry name" value="CBS"/>
    <property type="match status" value="2"/>
</dbReference>
<feature type="domain" description="CBS" evidence="3">
    <location>
        <begin position="77"/>
        <end position="133"/>
    </location>
</feature>
<keyword evidence="1 2" id="KW-0129">CBS domain</keyword>
<dbReference type="CDD" id="cd04586">
    <property type="entry name" value="CBS_pair_BON_assoc"/>
    <property type="match status" value="1"/>
</dbReference>